<proteinExistence type="predicted"/>
<keyword evidence="5 7" id="KW-1133">Transmembrane helix</keyword>
<dbReference type="GO" id="GO:0005886">
    <property type="term" value="C:plasma membrane"/>
    <property type="evidence" value="ECO:0007669"/>
    <property type="project" value="UniProtKB-SubCell"/>
</dbReference>
<evidence type="ECO:0000256" key="7">
    <source>
        <dbReference type="SAM" id="Phobius"/>
    </source>
</evidence>
<dbReference type="Pfam" id="PF07690">
    <property type="entry name" value="MFS_1"/>
    <property type="match status" value="1"/>
</dbReference>
<feature type="transmembrane region" description="Helical" evidence="7">
    <location>
        <begin position="155"/>
        <end position="172"/>
    </location>
</feature>
<comment type="subcellular location">
    <subcellularLocation>
        <location evidence="1">Cell membrane</location>
        <topology evidence="1">Multi-pass membrane protein</topology>
    </subcellularLocation>
</comment>
<keyword evidence="8" id="KW-0732">Signal</keyword>
<dbReference type="InterPro" id="IPR036259">
    <property type="entry name" value="MFS_trans_sf"/>
</dbReference>
<protein>
    <recommendedName>
        <fullName evidence="9">Major facilitator superfamily (MFS) profile domain-containing protein</fullName>
    </recommendedName>
</protein>
<keyword evidence="3" id="KW-1003">Cell membrane</keyword>
<feature type="transmembrane region" description="Helical" evidence="7">
    <location>
        <begin position="217"/>
        <end position="242"/>
    </location>
</feature>
<feature type="transmembrane region" description="Helical" evidence="7">
    <location>
        <begin position="254"/>
        <end position="276"/>
    </location>
</feature>
<feature type="transmembrane region" description="Helical" evidence="7">
    <location>
        <begin position="113"/>
        <end position="135"/>
    </location>
</feature>
<dbReference type="Proteomes" id="UP000286773">
    <property type="component" value="Unassembled WGS sequence"/>
</dbReference>
<name>A0A430ANG8_9ENTE</name>
<accession>A0A430ANG8</accession>
<gene>
    <name evidence="10" type="ORF">CBF27_12330</name>
</gene>
<sequence>MARRYERGGKNVNSTQQKSNIKLKIAILSVAAVAMANAFISPALAEIAKAFPEVSMTNIQLIMTFAMLGQFPFTLITGILGNRINNKILVLLGLISLIIGGILPYFLNKSITFLYIGSAFMGVGQGILLTMLSTIISKYFSGEERSQMFGWQNSFTNGGNMIMALIGGFLASTLWKNVYLATILCIPSLLLVLFWLPSEKEDSEKTTIKEKGSTIALSAIPVVILMLVFAIGFATIILNSAMLINDKGLGGADIAGLMVSLSGLVSVGGGLLYKYVMRISKSFILCVGALCLASGLFIGYFSSQIVIYFIGSALVYLGFTFGFSGCMWTGYTGLDNKNKVCKL</sequence>
<feature type="transmembrane region" description="Helical" evidence="7">
    <location>
        <begin position="88"/>
        <end position="107"/>
    </location>
</feature>
<evidence type="ECO:0000256" key="5">
    <source>
        <dbReference type="ARBA" id="ARBA00022989"/>
    </source>
</evidence>
<keyword evidence="2" id="KW-0813">Transport</keyword>
<dbReference type="Gene3D" id="1.20.1250.20">
    <property type="entry name" value="MFS general substrate transporter like domains"/>
    <property type="match status" value="1"/>
</dbReference>
<keyword evidence="11" id="KW-1185">Reference proteome</keyword>
<evidence type="ECO:0000256" key="3">
    <source>
        <dbReference type="ARBA" id="ARBA00022475"/>
    </source>
</evidence>
<feature type="chain" id="PRO_5038632979" description="Major facilitator superfamily (MFS) profile domain-containing protein" evidence="8">
    <location>
        <begin position="46"/>
        <end position="343"/>
    </location>
</feature>
<keyword evidence="6 7" id="KW-0472">Membrane</keyword>
<feature type="transmembrane region" description="Helical" evidence="7">
    <location>
        <begin position="178"/>
        <end position="196"/>
    </location>
</feature>
<dbReference type="PROSITE" id="PS50850">
    <property type="entry name" value="MFS"/>
    <property type="match status" value="1"/>
</dbReference>
<dbReference type="PANTHER" id="PTHR43124:SF3">
    <property type="entry name" value="CHLORAMPHENICOL EFFLUX PUMP RV0191"/>
    <property type="match status" value="1"/>
</dbReference>
<evidence type="ECO:0000256" key="1">
    <source>
        <dbReference type="ARBA" id="ARBA00004651"/>
    </source>
</evidence>
<dbReference type="EMBL" id="NGKC01000017">
    <property type="protein sequence ID" value="RSU09668.1"/>
    <property type="molecule type" value="Genomic_DNA"/>
</dbReference>
<dbReference type="PANTHER" id="PTHR43124">
    <property type="entry name" value="PURINE EFFLUX PUMP PBUE"/>
    <property type="match status" value="1"/>
</dbReference>
<evidence type="ECO:0000313" key="11">
    <source>
        <dbReference type="Proteomes" id="UP000286773"/>
    </source>
</evidence>
<evidence type="ECO:0000313" key="10">
    <source>
        <dbReference type="EMBL" id="RSU09668.1"/>
    </source>
</evidence>
<feature type="domain" description="Major facilitator superfamily (MFS) profile" evidence="9">
    <location>
        <begin position="22"/>
        <end position="343"/>
    </location>
</feature>
<dbReference type="SUPFAM" id="SSF103473">
    <property type="entry name" value="MFS general substrate transporter"/>
    <property type="match status" value="1"/>
</dbReference>
<dbReference type="AlphaFoldDB" id="A0A430ANG8"/>
<dbReference type="InterPro" id="IPR020846">
    <property type="entry name" value="MFS_dom"/>
</dbReference>
<dbReference type="GO" id="GO:0022857">
    <property type="term" value="F:transmembrane transporter activity"/>
    <property type="evidence" value="ECO:0007669"/>
    <property type="project" value="InterPro"/>
</dbReference>
<reference evidence="10 11" key="1">
    <citation type="submission" date="2017-05" db="EMBL/GenBank/DDBJ databases">
        <title>Vagococcus spp. assemblies.</title>
        <authorList>
            <person name="Gulvik C.A."/>
        </authorList>
    </citation>
    <scope>NUCLEOTIDE SEQUENCE [LARGE SCALE GENOMIC DNA]</scope>
    <source>
        <strain evidence="10 11">LMG 24798</strain>
    </source>
</reference>
<evidence type="ECO:0000256" key="8">
    <source>
        <dbReference type="SAM" id="SignalP"/>
    </source>
</evidence>
<feature type="transmembrane region" description="Helical" evidence="7">
    <location>
        <begin position="307"/>
        <end position="329"/>
    </location>
</feature>
<dbReference type="InterPro" id="IPR011701">
    <property type="entry name" value="MFS"/>
</dbReference>
<feature type="signal peptide" evidence="8">
    <location>
        <begin position="1"/>
        <end position="45"/>
    </location>
</feature>
<organism evidence="10 11">
    <name type="scientific">Vagococcus acidifermentans</name>
    <dbReference type="NCBI Taxonomy" id="564710"/>
    <lineage>
        <taxon>Bacteria</taxon>
        <taxon>Bacillati</taxon>
        <taxon>Bacillota</taxon>
        <taxon>Bacilli</taxon>
        <taxon>Lactobacillales</taxon>
        <taxon>Enterococcaceae</taxon>
        <taxon>Vagococcus</taxon>
    </lineage>
</organism>
<dbReference type="InterPro" id="IPR050189">
    <property type="entry name" value="MFS_Efflux_Transporters"/>
</dbReference>
<evidence type="ECO:0000256" key="4">
    <source>
        <dbReference type="ARBA" id="ARBA00022692"/>
    </source>
</evidence>
<feature type="transmembrane region" description="Helical" evidence="7">
    <location>
        <begin position="283"/>
        <end position="301"/>
    </location>
</feature>
<feature type="transmembrane region" description="Helical" evidence="7">
    <location>
        <begin position="61"/>
        <end position="81"/>
    </location>
</feature>
<comment type="caution">
    <text evidence="10">The sequence shown here is derived from an EMBL/GenBank/DDBJ whole genome shotgun (WGS) entry which is preliminary data.</text>
</comment>
<evidence type="ECO:0000256" key="6">
    <source>
        <dbReference type="ARBA" id="ARBA00023136"/>
    </source>
</evidence>
<dbReference type="OrthoDB" id="9787026at2"/>
<evidence type="ECO:0000259" key="9">
    <source>
        <dbReference type="PROSITE" id="PS50850"/>
    </source>
</evidence>
<evidence type="ECO:0000256" key="2">
    <source>
        <dbReference type="ARBA" id="ARBA00022448"/>
    </source>
</evidence>
<keyword evidence="4 7" id="KW-0812">Transmembrane</keyword>